<sequence>MLKLVGSLATHCSEYAFYPVDKYFDMPVIKNKIINMVMMNFLTFINWNSLPVYPKITAGQMKELHQKRTYKNLCRRKTFALVNYGDIPNKDIHTKPSIIVEISWNY</sequence>
<comment type="caution">
    <text evidence="1">The sequence shown here is derived from an EMBL/GenBank/DDBJ whole genome shotgun (WGS) entry which is preliminary data.</text>
</comment>
<dbReference type="AlphaFoldDB" id="A0A930YAZ6"/>
<accession>A0A930YAZ6</accession>
<evidence type="ECO:0000313" key="1">
    <source>
        <dbReference type="EMBL" id="MBF4103133.1"/>
    </source>
</evidence>
<name>A0A930YAZ6_9PAST</name>
<proteinExistence type="predicted"/>
<dbReference type="EMBL" id="JADION010000056">
    <property type="protein sequence ID" value="MBF4103133.1"/>
    <property type="molecule type" value="Genomic_DNA"/>
</dbReference>
<organism evidence="1">
    <name type="scientific">Gallibacterium anatis</name>
    <dbReference type="NCBI Taxonomy" id="750"/>
    <lineage>
        <taxon>Bacteria</taxon>
        <taxon>Pseudomonadati</taxon>
        <taxon>Pseudomonadota</taxon>
        <taxon>Gammaproteobacteria</taxon>
        <taxon>Pasteurellales</taxon>
        <taxon>Pasteurellaceae</taxon>
        <taxon>Gallibacterium</taxon>
    </lineage>
</organism>
<reference evidence="1" key="1">
    <citation type="submission" date="2020-11" db="EMBL/GenBank/DDBJ databases">
        <title>Gallibacterium anatis 1637, full genome, WGS.</title>
        <authorList>
            <person name="Laishevtcev A.I."/>
            <person name="Yakimova E.A."/>
            <person name="Petkovich D."/>
            <person name="Stepanova T.V."/>
            <person name="Kalendr R.S."/>
            <person name="Rubalsky E.O."/>
            <person name="Zulkarneev E.R."/>
            <person name="Aleshkin A.V."/>
        </authorList>
    </citation>
    <scope>NUCLEOTIDE SEQUENCE</scope>
    <source>
        <strain evidence="1">1637</strain>
    </source>
</reference>
<gene>
    <name evidence="1" type="ORF">INT80_14805</name>
</gene>
<protein>
    <submittedName>
        <fullName evidence="1">Uncharacterized protein</fullName>
    </submittedName>
</protein>